<dbReference type="Pfam" id="PF07345">
    <property type="entry name" value="ATPaseInh_sub_z"/>
    <property type="match status" value="1"/>
</dbReference>
<keyword evidence="2" id="KW-1185">Reference proteome</keyword>
<protein>
    <submittedName>
        <fullName evidence="1">Aldolase</fullName>
    </submittedName>
</protein>
<evidence type="ECO:0000313" key="2">
    <source>
        <dbReference type="Proteomes" id="UP000646365"/>
    </source>
</evidence>
<dbReference type="InterPro" id="IPR009945">
    <property type="entry name" value="ATPase_inh_sub_z"/>
</dbReference>
<gene>
    <name evidence="1" type="ORF">GCM10011611_57380</name>
</gene>
<name>A0A8J2YZ22_9PROT</name>
<organism evidence="1 2">
    <name type="scientific">Aliidongia dinghuensis</name>
    <dbReference type="NCBI Taxonomy" id="1867774"/>
    <lineage>
        <taxon>Bacteria</taxon>
        <taxon>Pseudomonadati</taxon>
        <taxon>Pseudomonadota</taxon>
        <taxon>Alphaproteobacteria</taxon>
        <taxon>Rhodospirillales</taxon>
        <taxon>Dongiaceae</taxon>
        <taxon>Aliidongia</taxon>
    </lineage>
</organism>
<sequence length="108" mass="11519">MTMFEDRERAAEKEFVQQRELPFKIIARRNRLLGLWAAGQLGLTGEAAAAYAAGLVDAEVTAPGDDAIIQKVSSDLKALGDPAVAEVATRLRQYAAEATKELGGETAS</sequence>
<reference evidence="1" key="2">
    <citation type="submission" date="2020-09" db="EMBL/GenBank/DDBJ databases">
        <authorList>
            <person name="Sun Q."/>
            <person name="Zhou Y."/>
        </authorList>
    </citation>
    <scope>NUCLEOTIDE SEQUENCE</scope>
    <source>
        <strain evidence="1">CGMCC 1.15725</strain>
    </source>
</reference>
<dbReference type="PIRSF" id="PIRSF031780">
    <property type="entry name" value="UCP031780"/>
    <property type="match status" value="1"/>
</dbReference>
<dbReference type="AlphaFoldDB" id="A0A8J2YZ22"/>
<dbReference type="Proteomes" id="UP000646365">
    <property type="component" value="Unassembled WGS sequence"/>
</dbReference>
<dbReference type="EMBL" id="BMJQ01000020">
    <property type="protein sequence ID" value="GGF43469.1"/>
    <property type="molecule type" value="Genomic_DNA"/>
</dbReference>
<comment type="caution">
    <text evidence="1">The sequence shown here is derived from an EMBL/GenBank/DDBJ whole genome shotgun (WGS) entry which is preliminary data.</text>
</comment>
<proteinExistence type="predicted"/>
<accession>A0A8J2YZ22</accession>
<reference evidence="1" key="1">
    <citation type="journal article" date="2014" name="Int. J. Syst. Evol. Microbiol.">
        <title>Complete genome sequence of Corynebacterium casei LMG S-19264T (=DSM 44701T), isolated from a smear-ripened cheese.</title>
        <authorList>
            <consortium name="US DOE Joint Genome Institute (JGI-PGF)"/>
            <person name="Walter F."/>
            <person name="Albersmeier A."/>
            <person name="Kalinowski J."/>
            <person name="Ruckert C."/>
        </authorList>
    </citation>
    <scope>NUCLEOTIDE SEQUENCE</scope>
    <source>
        <strain evidence="1">CGMCC 1.15725</strain>
    </source>
</reference>
<dbReference type="RefSeq" id="WP_189051622.1">
    <property type="nucleotide sequence ID" value="NZ_BMJQ01000020.1"/>
</dbReference>
<evidence type="ECO:0000313" key="1">
    <source>
        <dbReference type="EMBL" id="GGF43469.1"/>
    </source>
</evidence>
<dbReference type="Gene3D" id="1.10.790.20">
    <property type="entry name" value="Domain of unknown function DUF1476"/>
    <property type="match status" value="1"/>
</dbReference>
<dbReference type="InterPro" id="IPR038293">
    <property type="entry name" value="ATPase_inh_sub_z_sf"/>
</dbReference>